<gene>
    <name evidence="2" type="ORF">NCTC9695_03284</name>
</gene>
<dbReference type="PANTHER" id="PTHR34580">
    <property type="match status" value="1"/>
</dbReference>
<organism evidence="2 3">
    <name type="scientific">Chromobacterium violaceum</name>
    <dbReference type="NCBI Taxonomy" id="536"/>
    <lineage>
        <taxon>Bacteria</taxon>
        <taxon>Pseudomonadati</taxon>
        <taxon>Pseudomonadota</taxon>
        <taxon>Betaproteobacteria</taxon>
        <taxon>Neisseriales</taxon>
        <taxon>Chromobacteriaceae</taxon>
        <taxon>Chromobacterium</taxon>
    </lineage>
</organism>
<name>A0A447TD81_CHRVL</name>
<sequence length="288" mass="31192">MARSERLLALLQLLRRYRRPVTAQTLADELDVSVRTVYRDIASLQLQGADIAGEPGMGYQLRPGFLLPPLMFAEEEIEALVLGMRWVEKRADSRLAGAAGNALAKVAAVLPDDLRRRLEDETLLVGRPRRRASRWTWPRCATPFASSANWSCPTVTSTAATAGGWCGRSRWVFSRKCRYWRPGANCARISAIFAATGFCVAKARRIATLGAARRCSGVAAASGDRRPGLALSAVFRGVLSQVGVEVRAADAQRSQYLRHEADRSGAGRGDHAVIADRAGHVLVAAAPA</sequence>
<dbReference type="Gene3D" id="1.10.10.10">
    <property type="entry name" value="Winged helix-like DNA-binding domain superfamily/Winged helix DNA-binding domain"/>
    <property type="match status" value="1"/>
</dbReference>
<proteinExistence type="predicted"/>
<reference evidence="2 3" key="1">
    <citation type="submission" date="2018-12" db="EMBL/GenBank/DDBJ databases">
        <authorList>
            <consortium name="Pathogen Informatics"/>
        </authorList>
    </citation>
    <scope>NUCLEOTIDE SEQUENCE [LARGE SCALE GENOMIC DNA]</scope>
    <source>
        <strain evidence="2 3">NCTC9695</strain>
    </source>
</reference>
<accession>A0A447TD81</accession>
<dbReference type="PANTHER" id="PTHR34580:SF3">
    <property type="entry name" value="PROTEIN PAFB"/>
    <property type="match status" value="1"/>
</dbReference>
<dbReference type="Pfam" id="PF08279">
    <property type="entry name" value="HTH_11"/>
    <property type="match status" value="1"/>
</dbReference>
<evidence type="ECO:0000313" key="3">
    <source>
        <dbReference type="Proteomes" id="UP000275777"/>
    </source>
</evidence>
<dbReference type="InterPro" id="IPR013196">
    <property type="entry name" value="HTH_11"/>
</dbReference>
<dbReference type="InterPro" id="IPR051534">
    <property type="entry name" value="CBASS_pafABC_assoc_protein"/>
</dbReference>
<feature type="domain" description="Helix-turn-helix type 11" evidence="1">
    <location>
        <begin position="6"/>
        <end position="60"/>
    </location>
</feature>
<dbReference type="EMBL" id="LR134182">
    <property type="protein sequence ID" value="VEB42832.1"/>
    <property type="molecule type" value="Genomic_DNA"/>
</dbReference>
<evidence type="ECO:0000259" key="1">
    <source>
        <dbReference type="Pfam" id="PF08279"/>
    </source>
</evidence>
<dbReference type="AlphaFoldDB" id="A0A447TD81"/>
<evidence type="ECO:0000313" key="2">
    <source>
        <dbReference type="EMBL" id="VEB42832.1"/>
    </source>
</evidence>
<dbReference type="InterPro" id="IPR036390">
    <property type="entry name" value="WH_DNA-bd_sf"/>
</dbReference>
<dbReference type="InterPro" id="IPR036388">
    <property type="entry name" value="WH-like_DNA-bd_sf"/>
</dbReference>
<dbReference type="Proteomes" id="UP000275777">
    <property type="component" value="Chromosome"/>
</dbReference>
<protein>
    <submittedName>
        <fullName evidence="2">HTH domain</fullName>
    </submittedName>
</protein>
<dbReference type="SUPFAM" id="SSF46785">
    <property type="entry name" value="Winged helix' DNA-binding domain"/>
    <property type="match status" value="1"/>
</dbReference>